<dbReference type="RefSeq" id="XP_067712921.1">
    <property type="nucleotide sequence ID" value="XM_067856820.1"/>
</dbReference>
<accession>A0AAV4LLU6</accession>
<dbReference type="EMBL" id="BPLF01000001">
    <property type="protein sequence ID" value="GIX60850.1"/>
    <property type="molecule type" value="Genomic_DNA"/>
</dbReference>
<comment type="caution">
    <text evidence="2">The sequence shown here is derived from an EMBL/GenBank/DDBJ whole genome shotgun (WGS) entry which is preliminary data.</text>
</comment>
<dbReference type="AlphaFoldDB" id="A0AAV4LLU6"/>
<gene>
    <name evidence="2" type="ORF">BcabD6B2_02850</name>
</gene>
<dbReference type="Proteomes" id="UP001497744">
    <property type="component" value="Unassembled WGS sequence"/>
</dbReference>
<keyword evidence="3" id="KW-1185">Reference proteome</keyword>
<feature type="region of interest" description="Disordered" evidence="1">
    <location>
        <begin position="1"/>
        <end position="22"/>
    </location>
</feature>
<name>A0AAV4LLU6_BABCB</name>
<organism evidence="2 3">
    <name type="scientific">Babesia caballi</name>
    <dbReference type="NCBI Taxonomy" id="5871"/>
    <lineage>
        <taxon>Eukaryota</taxon>
        <taxon>Sar</taxon>
        <taxon>Alveolata</taxon>
        <taxon>Apicomplexa</taxon>
        <taxon>Aconoidasida</taxon>
        <taxon>Piroplasmida</taxon>
        <taxon>Babesiidae</taxon>
        <taxon>Babesia</taxon>
    </lineage>
</organism>
<feature type="compositionally biased region" description="Polar residues" evidence="1">
    <location>
        <begin position="1"/>
        <end position="12"/>
    </location>
</feature>
<evidence type="ECO:0000313" key="3">
    <source>
        <dbReference type="Proteomes" id="UP001497744"/>
    </source>
</evidence>
<protein>
    <submittedName>
        <fullName evidence="2">Uroporphyrinogen decarboxylase</fullName>
    </submittedName>
</protein>
<evidence type="ECO:0000256" key="1">
    <source>
        <dbReference type="SAM" id="MobiDB-lite"/>
    </source>
</evidence>
<proteinExistence type="predicted"/>
<dbReference type="GeneID" id="94192333"/>
<sequence>MERLSNRTSLGNTPKDHTPLVRTGTRAPQSLEVEHEVQVQVSLDGADVHVVDAVVRVVGHKVAPPRSLLYQQGVTQRIVLVHACNGDDAPPVPALEDRHGPTDAGQVLHHLVGHDDGADAVGVAVSRVDVNVGRTALRVVERVEVLRELLAVKVEVNGRPLQLDVRAGARLRLDELLEKHAEAGVSGADLDDPPGGVALLHENSSFGVVAAPRKYGVAKVHLADEMGELVGGGVPAPLPVDVLRDLRRTDGAVKVQGDAQPTSRFAASSNCDEQCCRHHREGDCQHHVEVRHPGV</sequence>
<reference evidence="2 3" key="1">
    <citation type="submission" date="2021-06" db="EMBL/GenBank/DDBJ databases">
        <title>Genome sequence of Babesia caballi.</title>
        <authorList>
            <person name="Yamagishi J."/>
            <person name="Kidaka T."/>
            <person name="Ochi A."/>
        </authorList>
    </citation>
    <scope>NUCLEOTIDE SEQUENCE [LARGE SCALE GENOMIC DNA]</scope>
    <source>
        <strain evidence="2">USDA-D6B2</strain>
    </source>
</reference>
<evidence type="ECO:0000313" key="2">
    <source>
        <dbReference type="EMBL" id="GIX60850.1"/>
    </source>
</evidence>